<protein>
    <recommendedName>
        <fullName evidence="16">Heme sensor protein HssS</fullName>
        <ecNumber evidence="3">2.7.13.3</ecNumber>
    </recommendedName>
</protein>
<dbReference type="SMART" id="SM00388">
    <property type="entry name" value="HisKA"/>
    <property type="match status" value="1"/>
</dbReference>
<dbReference type="PANTHER" id="PTHR45528:SF11">
    <property type="entry name" value="HISTIDINE KINASE"/>
    <property type="match status" value="1"/>
</dbReference>
<reference evidence="20 21" key="1">
    <citation type="journal article" date="1979" name="Int. J. Syst. Evol. Microbiol.">
        <title>Bacillus globisporus subsp. marinus subsp. nov.</title>
        <authorList>
            <person name="Liu H."/>
        </authorList>
    </citation>
    <scope>NUCLEOTIDE SEQUENCE [LARGE SCALE GENOMIC DNA]</scope>
    <source>
        <strain evidence="20 21">DSM 1297</strain>
    </source>
</reference>
<evidence type="ECO:0000256" key="14">
    <source>
        <dbReference type="ARBA" id="ARBA00023136"/>
    </source>
</evidence>
<dbReference type="EC" id="2.7.13.3" evidence="3"/>
<evidence type="ECO:0000256" key="8">
    <source>
        <dbReference type="ARBA" id="ARBA00022741"/>
    </source>
</evidence>
<keyword evidence="8" id="KW-0547">Nucleotide-binding</keyword>
<dbReference type="CDD" id="cd00082">
    <property type="entry name" value="HisKA"/>
    <property type="match status" value="1"/>
</dbReference>
<dbReference type="Pfam" id="PF00512">
    <property type="entry name" value="HisKA"/>
    <property type="match status" value="1"/>
</dbReference>
<dbReference type="EMBL" id="JBFMIA010000022">
    <property type="protein sequence ID" value="MEW9503082.1"/>
    <property type="molecule type" value="Genomic_DNA"/>
</dbReference>
<name>A0ABV3Q734_9BACL</name>
<keyword evidence="11 17" id="KW-1133">Transmembrane helix</keyword>
<evidence type="ECO:0000256" key="16">
    <source>
        <dbReference type="ARBA" id="ARBA00040841"/>
    </source>
</evidence>
<evidence type="ECO:0000256" key="13">
    <source>
        <dbReference type="ARBA" id="ARBA00023026"/>
    </source>
</evidence>
<dbReference type="Pfam" id="PF02518">
    <property type="entry name" value="HATPase_c"/>
    <property type="match status" value="1"/>
</dbReference>
<keyword evidence="12" id="KW-0902">Two-component regulatory system</keyword>
<dbReference type="CDD" id="cd06225">
    <property type="entry name" value="HAMP"/>
    <property type="match status" value="1"/>
</dbReference>
<evidence type="ECO:0000256" key="3">
    <source>
        <dbReference type="ARBA" id="ARBA00012438"/>
    </source>
</evidence>
<dbReference type="SUPFAM" id="SSF55874">
    <property type="entry name" value="ATPase domain of HSP90 chaperone/DNA topoisomerase II/histidine kinase"/>
    <property type="match status" value="1"/>
</dbReference>
<dbReference type="Pfam" id="PF00672">
    <property type="entry name" value="HAMP"/>
    <property type="match status" value="1"/>
</dbReference>
<keyword evidence="7 17" id="KW-0812">Transmembrane</keyword>
<dbReference type="SUPFAM" id="SSF47384">
    <property type="entry name" value="Homodimeric domain of signal transducing histidine kinase"/>
    <property type="match status" value="1"/>
</dbReference>
<evidence type="ECO:0000256" key="6">
    <source>
        <dbReference type="ARBA" id="ARBA00022679"/>
    </source>
</evidence>
<feature type="domain" description="HAMP" evidence="19">
    <location>
        <begin position="172"/>
        <end position="224"/>
    </location>
</feature>
<dbReference type="Proteomes" id="UP001556040">
    <property type="component" value="Unassembled WGS sequence"/>
</dbReference>
<comment type="subcellular location">
    <subcellularLocation>
        <location evidence="2">Cell membrane</location>
        <topology evidence="2">Multi-pass membrane protein</topology>
    </subcellularLocation>
</comment>
<proteinExistence type="predicted"/>
<dbReference type="CDD" id="cd00075">
    <property type="entry name" value="HATPase"/>
    <property type="match status" value="1"/>
</dbReference>
<keyword evidence="5" id="KW-0597">Phosphoprotein</keyword>
<evidence type="ECO:0000256" key="1">
    <source>
        <dbReference type="ARBA" id="ARBA00000085"/>
    </source>
</evidence>
<dbReference type="InterPro" id="IPR003594">
    <property type="entry name" value="HATPase_dom"/>
</dbReference>
<evidence type="ECO:0000313" key="21">
    <source>
        <dbReference type="Proteomes" id="UP001556040"/>
    </source>
</evidence>
<dbReference type="Gene3D" id="1.10.287.130">
    <property type="match status" value="1"/>
</dbReference>
<accession>A0ABV3Q734</accession>
<dbReference type="PROSITE" id="PS50109">
    <property type="entry name" value="HIS_KIN"/>
    <property type="match status" value="1"/>
</dbReference>
<dbReference type="InterPro" id="IPR003661">
    <property type="entry name" value="HisK_dim/P_dom"/>
</dbReference>
<evidence type="ECO:0000256" key="12">
    <source>
        <dbReference type="ARBA" id="ARBA00023012"/>
    </source>
</evidence>
<keyword evidence="9" id="KW-0418">Kinase</keyword>
<evidence type="ECO:0000256" key="15">
    <source>
        <dbReference type="ARBA" id="ARBA00037219"/>
    </source>
</evidence>
<dbReference type="InterPro" id="IPR003660">
    <property type="entry name" value="HAMP_dom"/>
</dbReference>
<evidence type="ECO:0000256" key="10">
    <source>
        <dbReference type="ARBA" id="ARBA00022840"/>
    </source>
</evidence>
<feature type="transmembrane region" description="Helical" evidence="17">
    <location>
        <begin position="152"/>
        <end position="175"/>
    </location>
</feature>
<dbReference type="SMART" id="SM00304">
    <property type="entry name" value="HAMP"/>
    <property type="match status" value="1"/>
</dbReference>
<dbReference type="InterPro" id="IPR050398">
    <property type="entry name" value="HssS/ArlS-like"/>
</dbReference>
<keyword evidence="6" id="KW-0808">Transferase</keyword>
<dbReference type="PRINTS" id="PR00344">
    <property type="entry name" value="BCTRLSENSOR"/>
</dbReference>
<dbReference type="InterPro" id="IPR036890">
    <property type="entry name" value="HATPase_C_sf"/>
</dbReference>
<keyword evidence="10 20" id="KW-0067">ATP-binding</keyword>
<keyword evidence="21" id="KW-1185">Reference proteome</keyword>
<comment type="function">
    <text evidence="15">Member of the two-component regulatory system HssS/HssR involved in intracellular heme homeostasis and tempering of staphylococcal virulence. HssS functions as a heme sensor histidine kinase which is autophosphorylated at a histidine residue and transfers its phosphate group to an aspartate residue of HssR. HssR/HssS activates the expression of hrtAB, an efflux pump, in response to extracellular heme, hemin, hemoglobin or blood.</text>
</comment>
<evidence type="ECO:0000256" key="5">
    <source>
        <dbReference type="ARBA" id="ARBA00022553"/>
    </source>
</evidence>
<comment type="caution">
    <text evidence="20">The sequence shown here is derived from an EMBL/GenBank/DDBJ whole genome shotgun (WGS) entry which is preliminary data.</text>
</comment>
<organism evidence="20 21">
    <name type="scientific">Jeotgalibacillus marinus</name>
    <dbReference type="NCBI Taxonomy" id="86667"/>
    <lineage>
        <taxon>Bacteria</taxon>
        <taxon>Bacillati</taxon>
        <taxon>Bacillota</taxon>
        <taxon>Bacilli</taxon>
        <taxon>Bacillales</taxon>
        <taxon>Caryophanaceae</taxon>
        <taxon>Jeotgalibacillus</taxon>
    </lineage>
</organism>
<sequence>MIHSIYIRNVLFYVLAILLPLIISFFLTLYFFQNDEIENMEQNLIDSGEKVLDIANDEHVLKNNLESISYFQLMEFIVMDEQRLVYFDAGYKFDLPDEVISHVLDGEFYRKESGVFIPNILVGLPFEINGENYALFIKPNIEQATSMVRNTLLTALFIVLVIGSLFIMITTKYLVNPITQIILATEELAKSNYQYRVPVTRKDELGKLSNSFNLMATELEKVEQMRKDFIANVSHEFKSPLTSIRGMTIAIKEGLVTQKEATNYLSIIEKETERLSNLTEQLLKLSILESEKYTFSTQNYRLDDQIKNQIVALQVLWEEKNLEIETSLQLISISADKDLLSNLWTNLLSNAIKYNIKGGKLIVKGVEEDSIIKIVIEDTGIGIEDEDLPYIFERFYRADKAHTRTENSYGIGLSMAKKIVEIHHGDIKVSSKVGVGTKIEVFLPKLK</sequence>
<dbReference type="GO" id="GO:0005524">
    <property type="term" value="F:ATP binding"/>
    <property type="evidence" value="ECO:0007669"/>
    <property type="project" value="UniProtKB-KW"/>
</dbReference>
<dbReference type="RefSeq" id="WP_367780571.1">
    <property type="nucleotide sequence ID" value="NZ_JBFMIA010000022.1"/>
</dbReference>
<evidence type="ECO:0000259" key="18">
    <source>
        <dbReference type="PROSITE" id="PS50109"/>
    </source>
</evidence>
<dbReference type="InterPro" id="IPR005467">
    <property type="entry name" value="His_kinase_dom"/>
</dbReference>
<dbReference type="SMART" id="SM00387">
    <property type="entry name" value="HATPase_c"/>
    <property type="match status" value="1"/>
</dbReference>
<keyword evidence="14 17" id="KW-0472">Membrane</keyword>
<dbReference type="Gene3D" id="6.10.340.10">
    <property type="match status" value="1"/>
</dbReference>
<evidence type="ECO:0000256" key="2">
    <source>
        <dbReference type="ARBA" id="ARBA00004651"/>
    </source>
</evidence>
<evidence type="ECO:0000256" key="7">
    <source>
        <dbReference type="ARBA" id="ARBA00022692"/>
    </source>
</evidence>
<evidence type="ECO:0000256" key="9">
    <source>
        <dbReference type="ARBA" id="ARBA00022777"/>
    </source>
</evidence>
<evidence type="ECO:0000313" key="20">
    <source>
        <dbReference type="EMBL" id="MEW9503082.1"/>
    </source>
</evidence>
<feature type="transmembrane region" description="Helical" evidence="17">
    <location>
        <begin position="12"/>
        <end position="32"/>
    </location>
</feature>
<evidence type="ECO:0000256" key="4">
    <source>
        <dbReference type="ARBA" id="ARBA00022475"/>
    </source>
</evidence>
<evidence type="ECO:0000259" key="19">
    <source>
        <dbReference type="PROSITE" id="PS50885"/>
    </source>
</evidence>
<gene>
    <name evidence="20" type="ORF">AB1471_14945</name>
</gene>
<comment type="catalytic activity">
    <reaction evidence="1">
        <text>ATP + protein L-histidine = ADP + protein N-phospho-L-histidine.</text>
        <dbReference type="EC" id="2.7.13.3"/>
    </reaction>
</comment>
<dbReference type="InterPro" id="IPR004358">
    <property type="entry name" value="Sig_transdc_His_kin-like_C"/>
</dbReference>
<dbReference type="PROSITE" id="PS50885">
    <property type="entry name" value="HAMP"/>
    <property type="match status" value="1"/>
</dbReference>
<feature type="domain" description="Histidine kinase" evidence="18">
    <location>
        <begin position="232"/>
        <end position="447"/>
    </location>
</feature>
<keyword evidence="13" id="KW-0843">Virulence</keyword>
<dbReference type="PANTHER" id="PTHR45528">
    <property type="entry name" value="SENSOR HISTIDINE KINASE CPXA"/>
    <property type="match status" value="1"/>
</dbReference>
<keyword evidence="4" id="KW-1003">Cell membrane</keyword>
<dbReference type="Gene3D" id="3.30.565.10">
    <property type="entry name" value="Histidine kinase-like ATPase, C-terminal domain"/>
    <property type="match status" value="1"/>
</dbReference>
<evidence type="ECO:0000256" key="17">
    <source>
        <dbReference type="SAM" id="Phobius"/>
    </source>
</evidence>
<dbReference type="InterPro" id="IPR036097">
    <property type="entry name" value="HisK_dim/P_sf"/>
</dbReference>
<evidence type="ECO:0000256" key="11">
    <source>
        <dbReference type="ARBA" id="ARBA00022989"/>
    </source>
</evidence>
<dbReference type="SUPFAM" id="SSF158472">
    <property type="entry name" value="HAMP domain-like"/>
    <property type="match status" value="1"/>
</dbReference>